<feature type="domain" description="Cytochrome b561 bacterial/Ni-hydrogenase" evidence="7">
    <location>
        <begin position="8"/>
        <end position="202"/>
    </location>
</feature>
<feature type="transmembrane region" description="Helical" evidence="6">
    <location>
        <begin position="177"/>
        <end position="199"/>
    </location>
</feature>
<protein>
    <submittedName>
        <fullName evidence="8">Thiosulfate reductase</fullName>
    </submittedName>
</protein>
<comment type="subcellular location">
    <subcellularLocation>
        <location evidence="1">Cell membrane</location>
        <topology evidence="1">Multi-pass membrane protein</topology>
    </subcellularLocation>
</comment>
<evidence type="ECO:0000313" key="9">
    <source>
        <dbReference type="Proteomes" id="UP000252081"/>
    </source>
</evidence>
<evidence type="ECO:0000256" key="5">
    <source>
        <dbReference type="ARBA" id="ARBA00023136"/>
    </source>
</evidence>
<keyword evidence="4 6" id="KW-1133">Transmembrane helix</keyword>
<proteinExistence type="predicted"/>
<dbReference type="PANTHER" id="PTHR30485">
    <property type="entry name" value="NI/FE-HYDROGENASE 1 B-TYPE CYTOCHROME SUBUNIT"/>
    <property type="match status" value="1"/>
</dbReference>
<dbReference type="Pfam" id="PF01292">
    <property type="entry name" value="Ni_hydr_CYTB"/>
    <property type="match status" value="1"/>
</dbReference>
<feature type="transmembrane region" description="Helical" evidence="6">
    <location>
        <begin position="73"/>
        <end position="94"/>
    </location>
</feature>
<evidence type="ECO:0000256" key="2">
    <source>
        <dbReference type="ARBA" id="ARBA00022475"/>
    </source>
</evidence>
<sequence length="242" mass="28536">MKVIKEKHSLLMRWTHWVNFPVLAIMIWSGLFIYWANDAYGISIFNVTLIKFFPEWFYNYFHIPQRLAEGMAFHFLFMWFFFINGLLYISYTLFSGAWRELLPNKNSFKEAWLVLLHDLHIRKTIPPQKKYNAAQRIAYTAIILMGMGSVITGLAIYKPVQFYWICWLCGGYHFARILHFALTIGYVFFFLIHIVQVALAGWNNFRAVVAGFEVVEESQHLPEQVTIQKTEENNENTAQKEA</sequence>
<evidence type="ECO:0000256" key="4">
    <source>
        <dbReference type="ARBA" id="ARBA00022989"/>
    </source>
</evidence>
<dbReference type="GO" id="GO:0005886">
    <property type="term" value="C:plasma membrane"/>
    <property type="evidence" value="ECO:0007669"/>
    <property type="project" value="UniProtKB-SubCell"/>
</dbReference>
<accession>A0A366LDH4</accession>
<keyword evidence="9" id="KW-1185">Reference proteome</keyword>
<dbReference type="GO" id="GO:0020037">
    <property type="term" value="F:heme binding"/>
    <property type="evidence" value="ECO:0007669"/>
    <property type="project" value="TreeGrafter"/>
</dbReference>
<evidence type="ECO:0000256" key="1">
    <source>
        <dbReference type="ARBA" id="ARBA00004651"/>
    </source>
</evidence>
<dbReference type="EMBL" id="QNQU01000001">
    <property type="protein sequence ID" value="RBQ11917.1"/>
    <property type="molecule type" value="Genomic_DNA"/>
</dbReference>
<feature type="transmembrane region" description="Helical" evidence="6">
    <location>
        <begin position="137"/>
        <end position="157"/>
    </location>
</feature>
<dbReference type="InterPro" id="IPR011577">
    <property type="entry name" value="Cyt_b561_bac/Ni-Hgenase"/>
</dbReference>
<dbReference type="PANTHER" id="PTHR30485:SF1">
    <property type="entry name" value="CYTOCHROME YDHU-RELATED"/>
    <property type="match status" value="1"/>
</dbReference>
<evidence type="ECO:0000256" key="3">
    <source>
        <dbReference type="ARBA" id="ARBA00022692"/>
    </source>
</evidence>
<evidence type="ECO:0000256" key="6">
    <source>
        <dbReference type="SAM" id="Phobius"/>
    </source>
</evidence>
<keyword evidence="3 6" id="KW-0812">Transmembrane</keyword>
<reference evidence="8 9" key="1">
    <citation type="submission" date="2018-07" db="EMBL/GenBank/DDBJ databases">
        <title>A draft genome of a endophytic bacteria, a new species of Pedobacter.</title>
        <authorList>
            <person name="Zhang Z.D."/>
            <person name="Chen Z.J."/>
        </authorList>
    </citation>
    <scope>NUCLEOTIDE SEQUENCE [LARGE SCALE GENOMIC DNA]</scope>
    <source>
        <strain evidence="8 9">RS10</strain>
    </source>
</reference>
<feature type="transmembrane region" description="Helical" evidence="6">
    <location>
        <begin position="42"/>
        <end position="61"/>
    </location>
</feature>
<feature type="transmembrane region" description="Helical" evidence="6">
    <location>
        <begin position="20"/>
        <end position="36"/>
    </location>
</feature>
<keyword evidence="5 6" id="KW-0472">Membrane</keyword>
<organism evidence="8 9">
    <name type="scientific">Pedobacter miscanthi</name>
    <dbReference type="NCBI Taxonomy" id="2259170"/>
    <lineage>
        <taxon>Bacteria</taxon>
        <taxon>Pseudomonadati</taxon>
        <taxon>Bacteroidota</taxon>
        <taxon>Sphingobacteriia</taxon>
        <taxon>Sphingobacteriales</taxon>
        <taxon>Sphingobacteriaceae</taxon>
        <taxon>Pedobacter</taxon>
    </lineage>
</organism>
<dbReference type="Gene3D" id="1.20.950.20">
    <property type="entry name" value="Transmembrane di-heme cytochromes, Chain C"/>
    <property type="match status" value="1"/>
</dbReference>
<dbReference type="AlphaFoldDB" id="A0A366LDH4"/>
<dbReference type="SUPFAM" id="SSF81342">
    <property type="entry name" value="Transmembrane di-heme cytochromes"/>
    <property type="match status" value="1"/>
</dbReference>
<dbReference type="Proteomes" id="UP000252081">
    <property type="component" value="Unassembled WGS sequence"/>
</dbReference>
<name>A0A366LDH4_9SPHI</name>
<dbReference type="GO" id="GO:0022904">
    <property type="term" value="P:respiratory electron transport chain"/>
    <property type="evidence" value="ECO:0007669"/>
    <property type="project" value="InterPro"/>
</dbReference>
<dbReference type="GO" id="GO:0009055">
    <property type="term" value="F:electron transfer activity"/>
    <property type="evidence" value="ECO:0007669"/>
    <property type="project" value="InterPro"/>
</dbReference>
<dbReference type="RefSeq" id="WP_113946996.1">
    <property type="nucleotide sequence ID" value="NZ_QNQU01000001.1"/>
</dbReference>
<dbReference type="OrthoDB" id="197262at2"/>
<comment type="caution">
    <text evidence="8">The sequence shown here is derived from an EMBL/GenBank/DDBJ whole genome shotgun (WGS) entry which is preliminary data.</text>
</comment>
<gene>
    <name evidence="8" type="ORF">DRW42_01205</name>
</gene>
<keyword evidence="2" id="KW-1003">Cell membrane</keyword>
<evidence type="ECO:0000313" key="8">
    <source>
        <dbReference type="EMBL" id="RBQ11917.1"/>
    </source>
</evidence>
<dbReference type="InterPro" id="IPR051542">
    <property type="entry name" value="Hydrogenase_cytochrome"/>
</dbReference>
<evidence type="ECO:0000259" key="7">
    <source>
        <dbReference type="Pfam" id="PF01292"/>
    </source>
</evidence>
<dbReference type="InterPro" id="IPR016174">
    <property type="entry name" value="Di-haem_cyt_TM"/>
</dbReference>